<dbReference type="AlphaFoldDB" id="A0A4Y2QYB8"/>
<proteinExistence type="predicted"/>
<comment type="caution">
    <text evidence="1">The sequence shown here is derived from an EMBL/GenBank/DDBJ whole genome shotgun (WGS) entry which is preliminary data.</text>
</comment>
<evidence type="ECO:0000313" key="2">
    <source>
        <dbReference type="Proteomes" id="UP000499080"/>
    </source>
</evidence>
<dbReference type="EMBL" id="BGPR01015201">
    <property type="protein sequence ID" value="GBN68387.1"/>
    <property type="molecule type" value="Genomic_DNA"/>
</dbReference>
<protein>
    <submittedName>
        <fullName evidence="1">Uncharacterized protein</fullName>
    </submittedName>
</protein>
<reference evidence="1 2" key="1">
    <citation type="journal article" date="2019" name="Sci. Rep.">
        <title>Orb-weaving spider Araneus ventricosus genome elucidates the spidroin gene catalogue.</title>
        <authorList>
            <person name="Kono N."/>
            <person name="Nakamura H."/>
            <person name="Ohtoshi R."/>
            <person name="Moran D.A.P."/>
            <person name="Shinohara A."/>
            <person name="Yoshida Y."/>
            <person name="Fujiwara M."/>
            <person name="Mori M."/>
            <person name="Tomita M."/>
            <person name="Arakawa K."/>
        </authorList>
    </citation>
    <scope>NUCLEOTIDE SEQUENCE [LARGE SCALE GENOMIC DNA]</scope>
</reference>
<dbReference type="Proteomes" id="UP000499080">
    <property type="component" value="Unassembled WGS sequence"/>
</dbReference>
<gene>
    <name evidence="1" type="ORF">AVEN_86440_1</name>
</gene>
<accession>A0A4Y2QYB8</accession>
<evidence type="ECO:0000313" key="1">
    <source>
        <dbReference type="EMBL" id="GBN68387.1"/>
    </source>
</evidence>
<organism evidence="1 2">
    <name type="scientific">Araneus ventricosus</name>
    <name type="common">Orbweaver spider</name>
    <name type="synonym">Epeira ventricosa</name>
    <dbReference type="NCBI Taxonomy" id="182803"/>
    <lineage>
        <taxon>Eukaryota</taxon>
        <taxon>Metazoa</taxon>
        <taxon>Ecdysozoa</taxon>
        <taxon>Arthropoda</taxon>
        <taxon>Chelicerata</taxon>
        <taxon>Arachnida</taxon>
        <taxon>Araneae</taxon>
        <taxon>Araneomorphae</taxon>
        <taxon>Entelegynae</taxon>
        <taxon>Araneoidea</taxon>
        <taxon>Araneidae</taxon>
        <taxon>Araneus</taxon>
    </lineage>
</organism>
<name>A0A4Y2QYB8_ARAVE</name>
<sequence length="107" mass="12028">MNVEIQYFQFLDVGPRTAAVEELVPTSIIPLNYSSHKCGILKDQSRRWKIFSFKGRIQPALQEKNLQSDSFTPTISFLLQIEITSGRSRKCQFSAIITASSLSSSAQ</sequence>
<keyword evidence="2" id="KW-1185">Reference proteome</keyword>